<reference evidence="6 7" key="1">
    <citation type="submission" date="2024-06" db="EMBL/GenBank/DDBJ databases">
        <title>The Natural Products Discovery Center: Release of the First 8490 Sequenced Strains for Exploring Actinobacteria Biosynthetic Diversity.</title>
        <authorList>
            <person name="Kalkreuter E."/>
            <person name="Kautsar S.A."/>
            <person name="Yang D."/>
            <person name="Bader C.D."/>
            <person name="Teijaro C.N."/>
            <person name="Fluegel L."/>
            <person name="Davis C.M."/>
            <person name="Simpson J.R."/>
            <person name="Lauterbach L."/>
            <person name="Steele A.D."/>
            <person name="Gui C."/>
            <person name="Meng S."/>
            <person name="Li G."/>
            <person name="Viehrig K."/>
            <person name="Ye F."/>
            <person name="Su P."/>
            <person name="Kiefer A.F."/>
            <person name="Nichols A."/>
            <person name="Cepeda A.J."/>
            <person name="Yan W."/>
            <person name="Fan B."/>
            <person name="Jiang Y."/>
            <person name="Adhikari A."/>
            <person name="Zheng C.-J."/>
            <person name="Schuster L."/>
            <person name="Cowan T.M."/>
            <person name="Smanski M.J."/>
            <person name="Chevrette M.G."/>
            <person name="De Carvalho L.P.S."/>
            <person name="Shen B."/>
        </authorList>
    </citation>
    <scope>NUCLEOTIDE SEQUENCE [LARGE SCALE GENOMIC DNA]</scope>
    <source>
        <strain evidence="6 7">NPDC079179</strain>
    </source>
</reference>
<sequence length="484" mass="54685">MDWIELLRTGVAAVLAFVAWPVLVYFLLINSSYLVMIVLAAVDFVAYHRRIPFAGREELMRSRTMPGISVVTAMHNEEMGIRVAVESFLSLQHPHHEVVVVDDGSSDNGFEVLRKAFDLVPVARRMPEDVPVREAPTSIHVPRDGRTRLTVVRKANSGRSDSINVGVNLAREDLVLFVDSDSILDPGSLLAVSRPFIEDPINMVAAGGVIRAVNGCRVKGGRVLEVRMPGSPLADIQVLEYLRAFHLGRAGWSRINALLLISGAFGVFRRDALVSVGGLDANSIGEDFELVMRLHRTFRKQRKPYRVTFLTEPICWTEVPSTVPVLRRQRSRWHRGLWETLWAYRGMLFNPRYGRLGLVAVPYYWLFELIAPLLELAGLVLIALGFALGLVSWQYFLLFLLFMLVAYAYAIIVTLAAVTVEELSYHKYPRWRDLGVTLVATVLENVGYRQLTAWWRMEGWFAALTRREQKWGTMTRSGFTEVDG</sequence>
<dbReference type="Pfam" id="PF13632">
    <property type="entry name" value="Glyco_trans_2_3"/>
    <property type="match status" value="1"/>
</dbReference>
<comment type="similarity">
    <text evidence="1">Belongs to the glycosyltransferase 2 family.</text>
</comment>
<dbReference type="InterPro" id="IPR001173">
    <property type="entry name" value="Glyco_trans_2-like"/>
</dbReference>
<dbReference type="PANTHER" id="PTHR43630:SF1">
    <property type="entry name" value="POLY-BETA-1,6-N-ACETYL-D-GLUCOSAMINE SYNTHASE"/>
    <property type="match status" value="1"/>
</dbReference>
<keyword evidence="4" id="KW-1133">Transmembrane helix</keyword>
<dbReference type="GO" id="GO:0016757">
    <property type="term" value="F:glycosyltransferase activity"/>
    <property type="evidence" value="ECO:0007669"/>
    <property type="project" value="UniProtKB-KW"/>
</dbReference>
<feature type="domain" description="Glycosyltransferase 2-like" evidence="5">
    <location>
        <begin position="175"/>
        <end position="409"/>
    </location>
</feature>
<dbReference type="EMBL" id="JBFBLL010000005">
    <property type="protein sequence ID" value="MEV8158372.1"/>
    <property type="molecule type" value="Genomic_DNA"/>
</dbReference>
<name>A0ABV3KDP6_9MICC</name>
<evidence type="ECO:0000313" key="6">
    <source>
        <dbReference type="EMBL" id="MEV8158372.1"/>
    </source>
</evidence>
<keyword evidence="4" id="KW-0472">Membrane</keyword>
<dbReference type="InterPro" id="IPR029044">
    <property type="entry name" value="Nucleotide-diphossugar_trans"/>
</dbReference>
<dbReference type="Proteomes" id="UP001553031">
    <property type="component" value="Unassembled WGS sequence"/>
</dbReference>
<feature type="transmembrane region" description="Helical" evidence="4">
    <location>
        <begin position="395"/>
        <end position="420"/>
    </location>
</feature>
<evidence type="ECO:0000256" key="4">
    <source>
        <dbReference type="SAM" id="Phobius"/>
    </source>
</evidence>
<organism evidence="6 7">
    <name type="scientific">Kocuria salsicia</name>
    <dbReference type="NCBI Taxonomy" id="664639"/>
    <lineage>
        <taxon>Bacteria</taxon>
        <taxon>Bacillati</taxon>
        <taxon>Actinomycetota</taxon>
        <taxon>Actinomycetes</taxon>
        <taxon>Micrococcales</taxon>
        <taxon>Micrococcaceae</taxon>
        <taxon>Kocuria</taxon>
    </lineage>
</organism>
<keyword evidence="2 6" id="KW-0328">Glycosyltransferase</keyword>
<feature type="transmembrane region" description="Helical" evidence="4">
    <location>
        <begin position="7"/>
        <end position="27"/>
    </location>
</feature>
<dbReference type="CDD" id="cd06423">
    <property type="entry name" value="CESA_like"/>
    <property type="match status" value="1"/>
</dbReference>
<dbReference type="EC" id="2.4.-.-" evidence="6"/>
<accession>A0ABV3KDP6</accession>
<dbReference type="RefSeq" id="WP_363785015.1">
    <property type="nucleotide sequence ID" value="NZ_JBFBLL010000005.1"/>
</dbReference>
<proteinExistence type="inferred from homology"/>
<evidence type="ECO:0000256" key="3">
    <source>
        <dbReference type="ARBA" id="ARBA00022679"/>
    </source>
</evidence>
<evidence type="ECO:0000313" key="7">
    <source>
        <dbReference type="Proteomes" id="UP001553031"/>
    </source>
</evidence>
<dbReference type="PANTHER" id="PTHR43630">
    <property type="entry name" value="POLY-BETA-1,6-N-ACETYL-D-GLUCOSAMINE SYNTHASE"/>
    <property type="match status" value="1"/>
</dbReference>
<comment type="caution">
    <text evidence="6">The sequence shown here is derived from an EMBL/GenBank/DDBJ whole genome shotgun (WGS) entry which is preliminary data.</text>
</comment>
<evidence type="ECO:0000259" key="5">
    <source>
        <dbReference type="Pfam" id="PF13632"/>
    </source>
</evidence>
<gene>
    <name evidence="6" type="ORF">AB0O96_09235</name>
</gene>
<keyword evidence="7" id="KW-1185">Reference proteome</keyword>
<keyword evidence="3 6" id="KW-0808">Transferase</keyword>
<evidence type="ECO:0000256" key="2">
    <source>
        <dbReference type="ARBA" id="ARBA00022676"/>
    </source>
</evidence>
<protein>
    <submittedName>
        <fullName evidence="6">Glycosyltransferase</fullName>
        <ecNumber evidence="6">2.4.-.-</ecNumber>
    </submittedName>
</protein>
<evidence type="ECO:0000256" key="1">
    <source>
        <dbReference type="ARBA" id="ARBA00006739"/>
    </source>
</evidence>
<dbReference type="Gene3D" id="3.90.550.10">
    <property type="entry name" value="Spore Coat Polysaccharide Biosynthesis Protein SpsA, Chain A"/>
    <property type="match status" value="1"/>
</dbReference>
<dbReference type="SUPFAM" id="SSF53448">
    <property type="entry name" value="Nucleotide-diphospho-sugar transferases"/>
    <property type="match status" value="1"/>
</dbReference>
<keyword evidence="4" id="KW-0812">Transmembrane</keyword>
<feature type="transmembrane region" description="Helical" evidence="4">
    <location>
        <begin position="363"/>
        <end position="389"/>
    </location>
</feature>